<dbReference type="STRING" id="399550.Smar_0306"/>
<proteinExistence type="predicted"/>
<dbReference type="EMBL" id="CP000575">
    <property type="protein sequence ID" value="ABN69419.1"/>
    <property type="molecule type" value="Genomic_DNA"/>
</dbReference>
<dbReference type="eggNOG" id="arCOG12398">
    <property type="taxonomic scope" value="Archaea"/>
</dbReference>
<dbReference type="OrthoDB" id="375625at2157"/>
<reference evidence="1 2" key="2">
    <citation type="journal article" date="2009" name="Stand. Genomic Sci.">
        <title>Complete genome sequence of Staphylothermus marinus Stetter and Fiala 1986 type strain F1.</title>
        <authorList>
            <person name="Anderson I.J."/>
            <person name="Sun H."/>
            <person name="Lapidus A."/>
            <person name="Copeland A."/>
            <person name="Glavina Del Rio T."/>
            <person name="Tice H."/>
            <person name="Dalin E."/>
            <person name="Lucas S."/>
            <person name="Barry K."/>
            <person name="Land M."/>
            <person name="Richardson P."/>
            <person name="Huber H."/>
            <person name="Kyrpides N.C."/>
        </authorList>
    </citation>
    <scope>NUCLEOTIDE SEQUENCE [LARGE SCALE GENOMIC DNA]</scope>
    <source>
        <strain evidence="2">ATCC 43588 / DSM 3639 / JCM 9404 / F1</strain>
    </source>
</reference>
<accession>A3DLA9</accession>
<evidence type="ECO:0000313" key="2">
    <source>
        <dbReference type="Proteomes" id="UP000000254"/>
    </source>
</evidence>
<sequence length="214" mass="24709">MVNLYLVIVRSDQNINTSVINSILGLINELFISWFNGSFRNELFFGVVSNFYGLKDVALTFYSLIATYLKNIRIYIFDHNDLVLYVFNGVKGRSISFSTFFSKFAGVGYIIACNKGFPRARKIRLDELFLDNIYKSYDIGEYMSMDSIAKKCTIDKLSGNTRYGKYVINVLFECNSVNDLLQLLRQIILISIFSAKLYDQECVIKPLWKICMNK</sequence>
<dbReference type="RefSeq" id="WP_011838610.1">
    <property type="nucleotide sequence ID" value="NC_009033.1"/>
</dbReference>
<name>A3DLA9_STAMF</name>
<dbReference type="KEGG" id="smr:Smar_0306"/>
<gene>
    <name evidence="1" type="ordered locus">Smar_0306</name>
</gene>
<dbReference type="Proteomes" id="UP000000254">
    <property type="component" value="Chromosome"/>
</dbReference>
<dbReference type="AlphaFoldDB" id="A3DLA9"/>
<keyword evidence="2" id="KW-1185">Reference proteome</keyword>
<reference evidence="2" key="1">
    <citation type="journal article" date="2009" name="BMC Genomics">
        <title>The complete genome sequence of Staphylothermus marinus reveals differences in sulfur metabolism among heterotrophic Crenarchaeota.</title>
        <authorList>
            <person name="Anderson I.J."/>
            <person name="Dharmarajan L."/>
            <person name="Rodriguez J."/>
            <person name="Hooper S."/>
            <person name="Porat I."/>
            <person name="Ulrich L.E."/>
            <person name="Elkins J.G."/>
            <person name="Mavromatis K."/>
            <person name="Sun H."/>
            <person name="Land M."/>
            <person name="Lapidus A."/>
            <person name="Lucas S."/>
            <person name="Barry K."/>
            <person name="Huber H."/>
            <person name="Zhulin I.B."/>
            <person name="Whitman W.B."/>
            <person name="Mukhopadhyay B."/>
            <person name="Woese C."/>
            <person name="Bristow J."/>
            <person name="Kyrpides N."/>
        </authorList>
    </citation>
    <scope>NUCLEOTIDE SEQUENCE [LARGE SCALE GENOMIC DNA]</scope>
    <source>
        <strain evidence="2">ATCC 43588 / DSM 3639 / JCM 9404 / F1</strain>
    </source>
</reference>
<evidence type="ECO:0000313" key="1">
    <source>
        <dbReference type="EMBL" id="ABN69419.1"/>
    </source>
</evidence>
<organism evidence="1 2">
    <name type="scientific">Staphylothermus marinus (strain ATCC 43588 / DSM 3639 / JCM 9404 / F1)</name>
    <dbReference type="NCBI Taxonomy" id="399550"/>
    <lineage>
        <taxon>Archaea</taxon>
        <taxon>Thermoproteota</taxon>
        <taxon>Thermoprotei</taxon>
        <taxon>Desulfurococcales</taxon>
        <taxon>Desulfurococcaceae</taxon>
        <taxon>Staphylothermus</taxon>
    </lineage>
</organism>
<protein>
    <submittedName>
        <fullName evidence="1">Uncharacterized protein</fullName>
    </submittedName>
</protein>
<dbReference type="GeneID" id="4906965"/>
<dbReference type="HOGENOM" id="CLU_1286397_0_0_2"/>